<evidence type="ECO:0000313" key="3">
    <source>
        <dbReference type="EMBL" id="KAJ8045120.1"/>
    </source>
</evidence>
<sequence length="403" mass="45383">MAWTTKLLKTIKASQALLVRIMYGVHATIGVVLAASFTNNFNLFFFEIFIIVSAIEYVVTVKKSKKGEWKWFLPSVLIYISWLTPQIFIMEYKAKQIRLDILTNMSETVSLSFCPVNLATTEVTIDVLDVTSDTANGEDTKQTHDMIRQLAILLQQSMMLVFIAGRWVGPKGAMTREQLSQLLLAYVGMAADMLEFITETLKIPEVACNNVLVTLVFVIWLWSLLQYTLGLTATKQRKTRVVGTASAQQDSCGVVHGMRSFLQCCCGGEIWALMVSVIMQDGPYLILRLYILFKLHDFGQIFFTVKNGILFCLQLYRISIVIGVVVKEKKEGDKDENEIPTDDPPYQLKEVKVSSAEKTDIDHPVNEEKTDTKDPPSEYDNDDGKTENKHAVNENGNGKSDFS</sequence>
<dbReference type="Proteomes" id="UP001152320">
    <property type="component" value="Chromosome 3"/>
</dbReference>
<evidence type="ECO:0000256" key="2">
    <source>
        <dbReference type="SAM" id="Phobius"/>
    </source>
</evidence>
<feature type="compositionally biased region" description="Polar residues" evidence="1">
    <location>
        <begin position="394"/>
        <end position="403"/>
    </location>
</feature>
<keyword evidence="2" id="KW-0472">Membrane</keyword>
<name>A0A9Q1HGM0_HOLLE</name>
<protein>
    <submittedName>
        <fullName evidence="3">Transmembrane protein 26</fullName>
    </submittedName>
</protein>
<dbReference type="OrthoDB" id="10042902at2759"/>
<feature type="transmembrane region" description="Helical" evidence="2">
    <location>
        <begin position="17"/>
        <end position="37"/>
    </location>
</feature>
<keyword evidence="4" id="KW-1185">Reference proteome</keyword>
<feature type="transmembrane region" description="Helical" evidence="2">
    <location>
        <begin position="210"/>
        <end position="230"/>
    </location>
</feature>
<keyword evidence="2" id="KW-1133">Transmembrane helix</keyword>
<feature type="transmembrane region" description="Helical" evidence="2">
    <location>
        <begin position="43"/>
        <end position="59"/>
    </location>
</feature>
<dbReference type="AlphaFoldDB" id="A0A9Q1HGM0"/>
<keyword evidence="2 3" id="KW-0812">Transmembrane</keyword>
<feature type="region of interest" description="Disordered" evidence="1">
    <location>
        <begin position="332"/>
        <end position="403"/>
    </location>
</feature>
<dbReference type="PANTHER" id="PTHR22168">
    <property type="entry name" value="TMEM26 PROTEIN"/>
    <property type="match status" value="1"/>
</dbReference>
<dbReference type="Pfam" id="PF09772">
    <property type="entry name" value="Tmem26"/>
    <property type="match status" value="1"/>
</dbReference>
<gene>
    <name evidence="3" type="ORF">HOLleu_08056</name>
</gene>
<organism evidence="3 4">
    <name type="scientific">Holothuria leucospilota</name>
    <name type="common">Black long sea cucumber</name>
    <name type="synonym">Mertensiothuria leucospilota</name>
    <dbReference type="NCBI Taxonomy" id="206669"/>
    <lineage>
        <taxon>Eukaryota</taxon>
        <taxon>Metazoa</taxon>
        <taxon>Echinodermata</taxon>
        <taxon>Eleutherozoa</taxon>
        <taxon>Echinozoa</taxon>
        <taxon>Holothuroidea</taxon>
        <taxon>Aspidochirotacea</taxon>
        <taxon>Aspidochirotida</taxon>
        <taxon>Holothuriidae</taxon>
        <taxon>Holothuria</taxon>
    </lineage>
</organism>
<feature type="transmembrane region" description="Helical" evidence="2">
    <location>
        <begin position="181"/>
        <end position="198"/>
    </location>
</feature>
<reference evidence="3" key="1">
    <citation type="submission" date="2021-10" db="EMBL/GenBank/DDBJ databases">
        <title>Tropical sea cucumber genome reveals ecological adaptation and Cuvierian tubules defense mechanism.</title>
        <authorList>
            <person name="Chen T."/>
        </authorList>
    </citation>
    <scope>NUCLEOTIDE SEQUENCE</scope>
    <source>
        <strain evidence="3">Nanhai2018</strain>
        <tissue evidence="3">Muscle</tissue>
    </source>
</reference>
<dbReference type="EMBL" id="JAIZAY010000003">
    <property type="protein sequence ID" value="KAJ8045120.1"/>
    <property type="molecule type" value="Genomic_DNA"/>
</dbReference>
<dbReference type="InterPro" id="IPR019169">
    <property type="entry name" value="Transmembrane_26"/>
</dbReference>
<feature type="transmembrane region" description="Helical" evidence="2">
    <location>
        <begin position="71"/>
        <end position="89"/>
    </location>
</feature>
<feature type="transmembrane region" description="Helical" evidence="2">
    <location>
        <begin position="150"/>
        <end position="169"/>
    </location>
</feature>
<comment type="caution">
    <text evidence="3">The sequence shown here is derived from an EMBL/GenBank/DDBJ whole genome shotgun (WGS) entry which is preliminary data.</text>
</comment>
<accession>A0A9Q1HGM0</accession>
<proteinExistence type="predicted"/>
<feature type="compositionally biased region" description="Basic and acidic residues" evidence="1">
    <location>
        <begin position="349"/>
        <end position="392"/>
    </location>
</feature>
<evidence type="ECO:0000313" key="4">
    <source>
        <dbReference type="Proteomes" id="UP001152320"/>
    </source>
</evidence>
<dbReference type="PANTHER" id="PTHR22168:SF7">
    <property type="entry name" value="TRANSMEMBRANE PROTEIN 26-LIKE"/>
    <property type="match status" value="1"/>
</dbReference>
<evidence type="ECO:0000256" key="1">
    <source>
        <dbReference type="SAM" id="MobiDB-lite"/>
    </source>
</evidence>